<comment type="caution">
    <text evidence="10">The sequence shown here is derived from an EMBL/GenBank/DDBJ whole genome shotgun (WGS) entry which is preliminary data.</text>
</comment>
<dbReference type="InterPro" id="IPR012337">
    <property type="entry name" value="RNaseH-like_sf"/>
</dbReference>
<dbReference type="AlphaFoldDB" id="A0AAV7MTK7"/>
<evidence type="ECO:0000256" key="6">
    <source>
        <dbReference type="ARBA" id="ARBA00022918"/>
    </source>
</evidence>
<dbReference type="InterPro" id="IPR002156">
    <property type="entry name" value="RNaseH_domain"/>
</dbReference>
<dbReference type="PROSITE" id="PS50879">
    <property type="entry name" value="RNASE_H_1"/>
    <property type="match status" value="1"/>
</dbReference>
<reference evidence="10" key="1">
    <citation type="journal article" date="2022" name="bioRxiv">
        <title>Sequencing and chromosome-scale assembly of the giantPleurodeles waltlgenome.</title>
        <authorList>
            <person name="Brown T."/>
            <person name="Elewa A."/>
            <person name="Iarovenko S."/>
            <person name="Subramanian E."/>
            <person name="Araus A.J."/>
            <person name="Petzold A."/>
            <person name="Susuki M."/>
            <person name="Suzuki K.-i.T."/>
            <person name="Hayashi T."/>
            <person name="Toyoda A."/>
            <person name="Oliveira C."/>
            <person name="Osipova E."/>
            <person name="Leigh N.D."/>
            <person name="Simon A."/>
            <person name="Yun M.H."/>
        </authorList>
    </citation>
    <scope>NUCLEOTIDE SEQUENCE</scope>
    <source>
        <strain evidence="10">20211129_DDA</strain>
        <tissue evidence="10">Liver</tissue>
    </source>
</reference>
<evidence type="ECO:0000256" key="2">
    <source>
        <dbReference type="ARBA" id="ARBA00022695"/>
    </source>
</evidence>
<feature type="compositionally biased region" description="Acidic residues" evidence="7">
    <location>
        <begin position="637"/>
        <end position="646"/>
    </location>
</feature>
<keyword evidence="6" id="KW-0695">RNA-directed DNA polymerase</keyword>
<evidence type="ECO:0000259" key="8">
    <source>
        <dbReference type="PROSITE" id="PS50879"/>
    </source>
</evidence>
<sequence length="703" mass="78985">MGVNRLESYTEEELRCSTAGIEVQTNSDDEEEQTPETEKENINEEYPLIEFFPMFTVKELHADLQETVQENVWDQTEEAIEHDCLEVTELRTKPKPDIRDTRLEENDQIVFVDGSCLRDGTGTLRAGYAVCTIIGTLEASWLRGVYSAQVAGLVALTRACHVSARLRVTIYTDSQYGFGIVHDFGQLWLQRGFLTSTGTPVRNGDKIKELFYAIQLPEEIAVVKCSAHQKAQDYISLGNGYADQVARFCALNCISFKDKWELMSEEENTCTSFVLKMSDTLEELKTLQSNVDKEQKRLWAKLKCVQRPDEIWVSEEGQMIQPNSLLSQMGRYYHGQTHIGRDAMVRLFKIDWFNPTLAPAAEADCHRCIICQQLNVGKGTVVNVSHIGRAGSPFSRMQLDFIEMPVCGGLKYVMVIVCVFSHRIETYPQRRNNSLTVAKLLLTELLPRFGFPISLESDRGTHFNNEVIKLLCAALNIEHKLHCSYRPEASGLVEQMNGTLKSRIAKMCAATNLKWPDALPLVLMTMRNTPDRQTGLSPPEILMGRAMRLPAVPANALVNITDDMVLDYCKGQADVVRSFSQQVQATTLPPIHEPGHNLRAGDWVVVRKNVRKICLKPRWRGPYQVVATPEPEKEPAEPEVEPELVEDGSITPVRDKSEELQEGAEEPISTDTVGEPSSAEVPPEAEGAEKQTEQVPDQEGEKV</sequence>
<name>A0AAV7MTK7_PLEWA</name>
<dbReference type="Gene3D" id="3.30.420.10">
    <property type="entry name" value="Ribonuclease H-like superfamily/Ribonuclease H"/>
    <property type="match status" value="2"/>
</dbReference>
<proteinExistence type="predicted"/>
<evidence type="ECO:0000313" key="10">
    <source>
        <dbReference type="EMBL" id="KAJ1107085.1"/>
    </source>
</evidence>
<dbReference type="GO" id="GO:0003676">
    <property type="term" value="F:nucleic acid binding"/>
    <property type="evidence" value="ECO:0007669"/>
    <property type="project" value="InterPro"/>
</dbReference>
<dbReference type="EMBL" id="JANPWB010000013">
    <property type="protein sequence ID" value="KAJ1107085.1"/>
    <property type="molecule type" value="Genomic_DNA"/>
</dbReference>
<dbReference type="Gene3D" id="1.10.340.70">
    <property type="match status" value="1"/>
</dbReference>
<dbReference type="GO" id="GO:0003964">
    <property type="term" value="F:RNA-directed DNA polymerase activity"/>
    <property type="evidence" value="ECO:0007669"/>
    <property type="project" value="UniProtKB-KW"/>
</dbReference>
<dbReference type="PANTHER" id="PTHR41694">
    <property type="entry name" value="ENDOGENOUS RETROVIRUS GROUP K MEMBER POL PROTEIN"/>
    <property type="match status" value="1"/>
</dbReference>
<evidence type="ECO:0000259" key="9">
    <source>
        <dbReference type="PROSITE" id="PS50994"/>
    </source>
</evidence>
<keyword evidence="1" id="KW-0808">Transferase</keyword>
<accession>A0AAV7MTK7</accession>
<dbReference type="PROSITE" id="PS50994">
    <property type="entry name" value="INTEGRASE"/>
    <property type="match status" value="1"/>
</dbReference>
<dbReference type="GO" id="GO:0004523">
    <property type="term" value="F:RNA-DNA hybrid ribonuclease activity"/>
    <property type="evidence" value="ECO:0007669"/>
    <property type="project" value="InterPro"/>
</dbReference>
<evidence type="ECO:0000313" key="11">
    <source>
        <dbReference type="Proteomes" id="UP001066276"/>
    </source>
</evidence>
<evidence type="ECO:0000256" key="7">
    <source>
        <dbReference type="SAM" id="MobiDB-lite"/>
    </source>
</evidence>
<evidence type="ECO:0000256" key="1">
    <source>
        <dbReference type="ARBA" id="ARBA00022679"/>
    </source>
</evidence>
<evidence type="ECO:0000256" key="4">
    <source>
        <dbReference type="ARBA" id="ARBA00022759"/>
    </source>
</evidence>
<dbReference type="InterPro" id="IPR036397">
    <property type="entry name" value="RNaseH_sf"/>
</dbReference>
<feature type="domain" description="Integrase catalytic" evidence="9">
    <location>
        <begin position="389"/>
        <end position="546"/>
    </location>
</feature>
<keyword evidence="4" id="KW-0255">Endonuclease</keyword>
<dbReference type="Pfam" id="PF00075">
    <property type="entry name" value="RNase_H"/>
    <property type="match status" value="1"/>
</dbReference>
<keyword evidence="11" id="KW-1185">Reference proteome</keyword>
<gene>
    <name evidence="10" type="ORF">NDU88_004482</name>
</gene>
<protein>
    <submittedName>
        <fullName evidence="10">Uncharacterized protein</fullName>
    </submittedName>
</protein>
<keyword evidence="3" id="KW-0540">Nuclease</keyword>
<dbReference type="Pfam" id="PF00665">
    <property type="entry name" value="rve"/>
    <property type="match status" value="1"/>
</dbReference>
<evidence type="ECO:0000256" key="5">
    <source>
        <dbReference type="ARBA" id="ARBA00022801"/>
    </source>
</evidence>
<evidence type="ECO:0000256" key="3">
    <source>
        <dbReference type="ARBA" id="ARBA00022722"/>
    </source>
</evidence>
<organism evidence="10 11">
    <name type="scientific">Pleurodeles waltl</name>
    <name type="common">Iberian ribbed newt</name>
    <dbReference type="NCBI Taxonomy" id="8319"/>
    <lineage>
        <taxon>Eukaryota</taxon>
        <taxon>Metazoa</taxon>
        <taxon>Chordata</taxon>
        <taxon>Craniata</taxon>
        <taxon>Vertebrata</taxon>
        <taxon>Euteleostomi</taxon>
        <taxon>Amphibia</taxon>
        <taxon>Batrachia</taxon>
        <taxon>Caudata</taxon>
        <taxon>Salamandroidea</taxon>
        <taxon>Salamandridae</taxon>
        <taxon>Pleurodelinae</taxon>
        <taxon>Pleurodeles</taxon>
    </lineage>
</organism>
<feature type="domain" description="RNase H type-1" evidence="8">
    <location>
        <begin position="104"/>
        <end position="251"/>
    </location>
</feature>
<dbReference type="Proteomes" id="UP001066276">
    <property type="component" value="Chromosome 9"/>
</dbReference>
<feature type="region of interest" description="Disordered" evidence="7">
    <location>
        <begin position="1"/>
        <end position="42"/>
    </location>
</feature>
<keyword evidence="2" id="KW-0548">Nucleotidyltransferase</keyword>
<dbReference type="InterPro" id="IPR001584">
    <property type="entry name" value="Integrase_cat-core"/>
</dbReference>
<keyword evidence="5" id="KW-0378">Hydrolase</keyword>
<dbReference type="PANTHER" id="PTHR41694:SF5">
    <property type="entry name" value="RIBONUCLEASE H"/>
    <property type="match status" value="1"/>
</dbReference>
<dbReference type="GO" id="GO:0015074">
    <property type="term" value="P:DNA integration"/>
    <property type="evidence" value="ECO:0007669"/>
    <property type="project" value="InterPro"/>
</dbReference>
<feature type="compositionally biased region" description="Low complexity" evidence="7">
    <location>
        <begin position="673"/>
        <end position="685"/>
    </location>
</feature>
<feature type="region of interest" description="Disordered" evidence="7">
    <location>
        <begin position="626"/>
        <end position="703"/>
    </location>
</feature>
<dbReference type="Gene3D" id="2.30.30.850">
    <property type="match status" value="1"/>
</dbReference>
<dbReference type="SUPFAM" id="SSF53098">
    <property type="entry name" value="Ribonuclease H-like"/>
    <property type="match status" value="2"/>
</dbReference>